<keyword evidence="6" id="KW-0238">DNA-binding</keyword>
<keyword evidence="2" id="KW-0378">Hydrolase</keyword>
<feature type="signal peptide" evidence="3">
    <location>
        <begin position="1"/>
        <end position="19"/>
    </location>
</feature>
<dbReference type="PANTHER" id="PTHR43817">
    <property type="entry name" value="GLYCOSYL HYDROLASE"/>
    <property type="match status" value="1"/>
</dbReference>
<protein>
    <submittedName>
        <fullName evidence="6">DNA-binding protein</fullName>
    </submittedName>
</protein>
<comment type="caution">
    <text evidence="6">The sequence shown here is derived from an EMBL/GenBank/DDBJ whole genome shotgun (WGS) entry which is preliminary data.</text>
</comment>
<dbReference type="InterPro" id="IPR000421">
    <property type="entry name" value="FA58C"/>
</dbReference>
<reference evidence="6" key="1">
    <citation type="submission" date="2022-07" db="EMBL/GenBank/DDBJ databases">
        <title>Taxonomy of Novel Oxalotrophic and Methylotrophic Bacteria.</title>
        <authorList>
            <person name="Sahin N."/>
            <person name="Tani A."/>
        </authorList>
    </citation>
    <scope>NUCLEOTIDE SEQUENCE</scope>
    <source>
        <strain evidence="6">Y10</strain>
    </source>
</reference>
<evidence type="ECO:0000256" key="1">
    <source>
        <dbReference type="ARBA" id="ARBA00022729"/>
    </source>
</evidence>
<sequence>MKAKILIILLITLFIGACSDESTPTKTYFEPTEKSSQPWVYWYWMQSAYTKEGITADLEAMKEAGIGGAYLMSIKGPTDPPLIHPPILQLSKEWWDLVGFAIQEADRLGLEIAMHAADGFAVAGGPWIKPEQSMQKVVWADTIFTGGSTIECMLPKPDTYEGYYKDIATYAIPLKTKETSSKELTPLVTTSLVGLDASFLSDIHNEGKIKLSEPGYIQYEFKEPFTCKSVEIETAGNNYQAQRLTIEVSNNGTDFKKIHQFTAPRHGWQDTDANHTFSIPVTTAKYFRFVYNPEGSEPGSEDLDAAKWKQSLKIKGIYVSNVPLVDNYEGKNGSVWRVSPETTEVQIPLEDCIAKSDLINISEFLNSDGKLKWNAPEGNWKIIRFGHTSTGHMNATGGAGKGLEVDKFNKEAIKFQFDHWYGKSAQVAGPELTGKVLSVLHLDSWECGSQNWSPVFREEFKKRRGYDLLEYLPVMAGIPVDNITVTEQILHDVRKTISELITDNFYGTLREEADKLGVTFSSENVAPTMVSDALLHFKTVDLPGGEFWLRSPTHDKPNDMLDAISGGHIYGKPIIQAEAFTQLRMDWDEHPGNIKTLADRNYALGINRFFYHVFVHNPWIDRKPGMTLDGVGLYFQRDQTWWKQGKEWINYCKRVQYQLQKGIPVVDIAVFTGEELPSRSVLPDRLVPFIPNMFGKEKLKVEKERVKNEGLPTAKMPAEVTYSKNVTDLSEWVNPLNGYKYDSFNPDALINNAHVVDGKVYFEGDIAYSVLIFPDFRKMSPNNMMSIQVAEKILKLVTEGATIMVGQKPDRIPGLNEDKEQWSQIINKIWEGKQAHKNSWKIGEGLVLELPYMKQDLTEIDILPDVLFPDLERNEVSQFAWNHKETKTEEIYFISNQKEEEKETRMSFRVAGKKPYIYDPVSGESREVSSWIIDKNRTIIPLTFDKNQSVFIIFKEETDLKSYDKGNKKADFTQVEVLDEHWEIHFNADFHGPKNPIQINNLFDWSTSSNDSIKYYSGTAIYTKTFLLNGETSNVWLNLGDIANIATVKVNGIDCGTLWTFPYRIDISKAIQKGENTLEIEVTNTWANRLIGDELLPKEQRLTWTTAPFRLQNRLLLKAGLLGPIILEKQKD</sequence>
<dbReference type="InterPro" id="IPR054593">
    <property type="entry name" value="Beta-mannosidase-like_N2"/>
</dbReference>
<dbReference type="InterPro" id="IPR008979">
    <property type="entry name" value="Galactose-bd-like_sf"/>
</dbReference>
<dbReference type="RefSeq" id="WP_281765252.1">
    <property type="nucleotide sequence ID" value="NZ_BRVO01000002.1"/>
</dbReference>
<dbReference type="PANTHER" id="PTHR43817:SF1">
    <property type="entry name" value="HYDROLASE, FAMILY 43, PUTATIVE (AFU_ORTHOLOGUE AFUA_3G01660)-RELATED"/>
    <property type="match status" value="1"/>
</dbReference>
<evidence type="ECO:0000259" key="4">
    <source>
        <dbReference type="Pfam" id="PF00754"/>
    </source>
</evidence>
<dbReference type="Pfam" id="PF22666">
    <property type="entry name" value="Glyco_hydro_2_N2"/>
    <property type="match status" value="1"/>
</dbReference>
<feature type="domain" description="Beta-mannosidase-like galactose-binding" evidence="5">
    <location>
        <begin position="1020"/>
        <end position="1089"/>
    </location>
</feature>
<dbReference type="Gene3D" id="2.60.120.260">
    <property type="entry name" value="Galactose-binding domain-like"/>
    <property type="match status" value="2"/>
</dbReference>
<evidence type="ECO:0000256" key="2">
    <source>
        <dbReference type="ARBA" id="ARBA00022801"/>
    </source>
</evidence>
<feature type="domain" description="F5/8 type C" evidence="4">
    <location>
        <begin position="214"/>
        <end position="291"/>
    </location>
</feature>
<keyword evidence="7" id="KW-1185">Reference proteome</keyword>
<dbReference type="Pfam" id="PF17132">
    <property type="entry name" value="Glyco_hydro_106"/>
    <property type="match status" value="2"/>
</dbReference>
<keyword evidence="1 3" id="KW-0732">Signal</keyword>
<dbReference type="PROSITE" id="PS51257">
    <property type="entry name" value="PROKAR_LIPOPROTEIN"/>
    <property type="match status" value="1"/>
</dbReference>
<feature type="chain" id="PRO_5045159214" evidence="3">
    <location>
        <begin position="20"/>
        <end position="1132"/>
    </location>
</feature>
<proteinExistence type="predicted"/>
<organism evidence="6 7">
    <name type="scientific">Neptunitalea lumnitzerae</name>
    <dbReference type="NCBI Taxonomy" id="2965509"/>
    <lineage>
        <taxon>Bacteria</taxon>
        <taxon>Pseudomonadati</taxon>
        <taxon>Bacteroidota</taxon>
        <taxon>Flavobacteriia</taxon>
        <taxon>Flavobacteriales</taxon>
        <taxon>Flavobacteriaceae</taxon>
        <taxon>Neptunitalea</taxon>
    </lineage>
</organism>
<dbReference type="Proteomes" id="UP001143543">
    <property type="component" value="Unassembled WGS sequence"/>
</dbReference>
<name>A0ABQ5MKP5_9FLAO</name>
<dbReference type="EMBL" id="BRVO01000002">
    <property type="protein sequence ID" value="GLB49625.1"/>
    <property type="molecule type" value="Genomic_DNA"/>
</dbReference>
<dbReference type="NCBIfam" id="NF045579">
    <property type="entry name" value="rhamnoside_JR"/>
    <property type="match status" value="1"/>
</dbReference>
<evidence type="ECO:0000313" key="6">
    <source>
        <dbReference type="EMBL" id="GLB49625.1"/>
    </source>
</evidence>
<evidence type="ECO:0000313" key="7">
    <source>
        <dbReference type="Proteomes" id="UP001143543"/>
    </source>
</evidence>
<evidence type="ECO:0000259" key="5">
    <source>
        <dbReference type="Pfam" id="PF22666"/>
    </source>
</evidence>
<dbReference type="GO" id="GO:0003677">
    <property type="term" value="F:DNA binding"/>
    <property type="evidence" value="ECO:0007669"/>
    <property type="project" value="UniProtKB-KW"/>
</dbReference>
<dbReference type="SUPFAM" id="SSF49785">
    <property type="entry name" value="Galactose-binding domain-like"/>
    <property type="match status" value="2"/>
</dbReference>
<accession>A0ABQ5MKP5</accession>
<dbReference type="Pfam" id="PF00754">
    <property type="entry name" value="F5_F8_type_C"/>
    <property type="match status" value="1"/>
</dbReference>
<gene>
    <name evidence="6" type="ORF">Y10_19930</name>
</gene>
<evidence type="ECO:0000256" key="3">
    <source>
        <dbReference type="SAM" id="SignalP"/>
    </source>
</evidence>